<protein>
    <submittedName>
        <fullName evidence="4">Alpha/beta hydrolase-fold protein</fullName>
    </submittedName>
</protein>
<accession>A0ABW4BSV5</accession>
<comment type="caution">
    <text evidence="4">The sequence shown here is derived from an EMBL/GenBank/DDBJ whole genome shotgun (WGS) entry which is preliminary data.</text>
</comment>
<sequence length="332" mass="36845">MKKRIWLLLISLAIFAITVTACSSSDASSSSKSTSSSKTTSSFKKTSTDDSKSDPSLTKVTSEVKSEFKQLEYKDKKTGVTLRYNLYVPKNYSKSKSYPMMTFIHDDSVTGKSTITGVTQGYGGSIWATKAEQKKHASFVLVPVFDTSTISGGFGQSGSAVVKKNVQTYLDLLNKLEKKYSINKKRLYATGQSMGGMTLFYLNSHYPKLFAATLYTSSQWDVSQLEKLKNQKFIYLAAGGDSSASKGQKDLKKMLKKYGTAYTSVTLDATISDKAKNTAVNKLLNQNENANFITWKSGTVMEKSDKSMEHMASFDYAYTIPSIRDWIYNQSK</sequence>
<feature type="compositionally biased region" description="Low complexity" evidence="2">
    <location>
        <begin position="25"/>
        <end position="45"/>
    </location>
</feature>
<dbReference type="Pfam" id="PF00756">
    <property type="entry name" value="Esterase"/>
    <property type="match status" value="1"/>
</dbReference>
<evidence type="ECO:0000256" key="2">
    <source>
        <dbReference type="SAM" id="MobiDB-lite"/>
    </source>
</evidence>
<evidence type="ECO:0000256" key="1">
    <source>
        <dbReference type="ARBA" id="ARBA00022729"/>
    </source>
</evidence>
<dbReference type="InterPro" id="IPR029058">
    <property type="entry name" value="AB_hydrolase_fold"/>
</dbReference>
<dbReference type="InterPro" id="IPR050955">
    <property type="entry name" value="Plant_Biomass_Hydrol_Est"/>
</dbReference>
<dbReference type="PANTHER" id="PTHR43037:SF1">
    <property type="entry name" value="BLL1128 PROTEIN"/>
    <property type="match status" value="1"/>
</dbReference>
<keyword evidence="1 3" id="KW-0732">Signal</keyword>
<feature type="region of interest" description="Disordered" evidence="2">
    <location>
        <begin position="25"/>
        <end position="57"/>
    </location>
</feature>
<evidence type="ECO:0000313" key="4">
    <source>
        <dbReference type="EMBL" id="MFD1417632.1"/>
    </source>
</evidence>
<gene>
    <name evidence="4" type="ORF">ACFQ42_02505</name>
</gene>
<reference evidence="5" key="1">
    <citation type="journal article" date="2019" name="Int. J. Syst. Evol. Microbiol.">
        <title>The Global Catalogue of Microorganisms (GCM) 10K type strain sequencing project: providing services to taxonomists for standard genome sequencing and annotation.</title>
        <authorList>
            <consortium name="The Broad Institute Genomics Platform"/>
            <consortium name="The Broad Institute Genome Sequencing Center for Infectious Disease"/>
            <person name="Wu L."/>
            <person name="Ma J."/>
        </authorList>
    </citation>
    <scope>NUCLEOTIDE SEQUENCE [LARGE SCALE GENOMIC DNA]</scope>
    <source>
        <strain evidence="5">CCM 8936</strain>
    </source>
</reference>
<dbReference type="Proteomes" id="UP001597251">
    <property type="component" value="Unassembled WGS sequence"/>
</dbReference>
<keyword evidence="5" id="KW-1185">Reference proteome</keyword>
<dbReference type="RefSeq" id="WP_125674565.1">
    <property type="nucleotide sequence ID" value="NZ_JBHTOI010000005.1"/>
</dbReference>
<dbReference type="PROSITE" id="PS51257">
    <property type="entry name" value="PROKAR_LIPOPROTEIN"/>
    <property type="match status" value="1"/>
</dbReference>
<evidence type="ECO:0000313" key="5">
    <source>
        <dbReference type="Proteomes" id="UP001597251"/>
    </source>
</evidence>
<dbReference type="PANTHER" id="PTHR43037">
    <property type="entry name" value="UNNAMED PRODUCT-RELATED"/>
    <property type="match status" value="1"/>
</dbReference>
<name>A0ABW4BSV5_9LACO</name>
<dbReference type="EMBL" id="JBHTOI010000005">
    <property type="protein sequence ID" value="MFD1417632.1"/>
    <property type="molecule type" value="Genomic_DNA"/>
</dbReference>
<organism evidence="4 5">
    <name type="scientific">Companilactobacillus keshanensis</name>
    <dbReference type="NCBI Taxonomy" id="2486003"/>
    <lineage>
        <taxon>Bacteria</taxon>
        <taxon>Bacillati</taxon>
        <taxon>Bacillota</taxon>
        <taxon>Bacilli</taxon>
        <taxon>Lactobacillales</taxon>
        <taxon>Lactobacillaceae</taxon>
        <taxon>Companilactobacillus</taxon>
    </lineage>
</organism>
<keyword evidence="4" id="KW-0378">Hydrolase</keyword>
<dbReference type="SUPFAM" id="SSF53474">
    <property type="entry name" value="alpha/beta-Hydrolases"/>
    <property type="match status" value="1"/>
</dbReference>
<proteinExistence type="predicted"/>
<evidence type="ECO:0000256" key="3">
    <source>
        <dbReference type="SAM" id="SignalP"/>
    </source>
</evidence>
<dbReference type="Gene3D" id="3.40.50.1820">
    <property type="entry name" value="alpha/beta hydrolase"/>
    <property type="match status" value="1"/>
</dbReference>
<dbReference type="GO" id="GO:0016787">
    <property type="term" value="F:hydrolase activity"/>
    <property type="evidence" value="ECO:0007669"/>
    <property type="project" value="UniProtKB-KW"/>
</dbReference>
<dbReference type="InterPro" id="IPR000801">
    <property type="entry name" value="Esterase-like"/>
</dbReference>
<feature type="chain" id="PRO_5046440323" evidence="3">
    <location>
        <begin position="22"/>
        <end position="332"/>
    </location>
</feature>
<feature type="signal peptide" evidence="3">
    <location>
        <begin position="1"/>
        <end position="21"/>
    </location>
</feature>